<name>A0ACC6P7J2_9BACL</name>
<proteinExistence type="predicted"/>
<dbReference type="EMBL" id="JBBKAR010000007">
    <property type="protein sequence ID" value="MEJ8302893.1"/>
    <property type="molecule type" value="Genomic_DNA"/>
</dbReference>
<reference evidence="1" key="1">
    <citation type="submission" date="2024-03" db="EMBL/GenBank/DDBJ databases">
        <title>Whole genome sequecning of epiphytes from Marcgravia umbellata leaves.</title>
        <authorList>
            <person name="Kumar G."/>
            <person name="Savka M.A."/>
        </authorList>
    </citation>
    <scope>NUCLEOTIDE SEQUENCE</scope>
    <source>
        <strain evidence="1">RIT_BL5</strain>
    </source>
</reference>
<comment type="caution">
    <text evidence="1">The sequence shown here is derived from an EMBL/GenBank/DDBJ whole genome shotgun (WGS) entry which is preliminary data.</text>
</comment>
<dbReference type="Proteomes" id="UP001380953">
    <property type="component" value="Unassembled WGS sequence"/>
</dbReference>
<protein>
    <submittedName>
        <fullName evidence="1">Uncharacterized protein</fullName>
    </submittedName>
</protein>
<organism evidence="1 2">
    <name type="scientific">Saccharibacillus sacchari</name>
    <dbReference type="NCBI Taxonomy" id="456493"/>
    <lineage>
        <taxon>Bacteria</taxon>
        <taxon>Bacillati</taxon>
        <taxon>Bacillota</taxon>
        <taxon>Bacilli</taxon>
        <taxon>Bacillales</taxon>
        <taxon>Paenibacillaceae</taxon>
        <taxon>Saccharibacillus</taxon>
    </lineage>
</organism>
<accession>A0ACC6P7J2</accession>
<sequence>MEKALLIIAALVILVLSAKAFFSPPKTNVYGTQLNPARQKVFGKIFGSLGAVVALGGLYFMLFK</sequence>
<gene>
    <name evidence="1" type="ORF">WKI47_03080</name>
</gene>
<evidence type="ECO:0000313" key="2">
    <source>
        <dbReference type="Proteomes" id="UP001380953"/>
    </source>
</evidence>
<keyword evidence="2" id="KW-1185">Reference proteome</keyword>
<evidence type="ECO:0000313" key="1">
    <source>
        <dbReference type="EMBL" id="MEJ8302893.1"/>
    </source>
</evidence>